<sequence>MVKRRSIARNNVPLFRPVQEMNDFGGTPGKVSDLETCIRMCEQAPAAERPAMYRILQSTITRDPETHAVIGNLTEFSSALMALWELKYDHVNALAEQNPSSMIEPELLRATLNSPPEFQAPCPRAEGTLEARPLIVQDTESLSSRMHQSYSENVLTNLLDFDSNSNSPKGKGGRDLELEARKEDVVNVRSRVRPVIKAYPAIVVSDEKKTRID</sequence>
<dbReference type="EMBL" id="SDAM02029545">
    <property type="protein sequence ID" value="KAH6756640.1"/>
    <property type="molecule type" value="Genomic_DNA"/>
</dbReference>
<gene>
    <name evidence="1" type="ORF">C2S53_001761</name>
</gene>
<name>A0AAD4NYA7_PERFH</name>
<keyword evidence="2" id="KW-1185">Reference proteome</keyword>
<organism evidence="1 2">
    <name type="scientific">Perilla frutescens var. hirtella</name>
    <name type="common">Perilla citriodora</name>
    <name type="synonym">Perilla setoyensis</name>
    <dbReference type="NCBI Taxonomy" id="608512"/>
    <lineage>
        <taxon>Eukaryota</taxon>
        <taxon>Viridiplantae</taxon>
        <taxon>Streptophyta</taxon>
        <taxon>Embryophyta</taxon>
        <taxon>Tracheophyta</taxon>
        <taxon>Spermatophyta</taxon>
        <taxon>Magnoliopsida</taxon>
        <taxon>eudicotyledons</taxon>
        <taxon>Gunneridae</taxon>
        <taxon>Pentapetalae</taxon>
        <taxon>asterids</taxon>
        <taxon>lamiids</taxon>
        <taxon>Lamiales</taxon>
        <taxon>Lamiaceae</taxon>
        <taxon>Nepetoideae</taxon>
        <taxon>Elsholtzieae</taxon>
        <taxon>Perilla</taxon>
    </lineage>
</organism>
<protein>
    <submittedName>
        <fullName evidence="1">Uncharacterized protein</fullName>
    </submittedName>
</protein>
<dbReference type="AlphaFoldDB" id="A0AAD4NYA7"/>
<accession>A0AAD4NYA7</accession>
<proteinExistence type="predicted"/>
<evidence type="ECO:0000313" key="2">
    <source>
        <dbReference type="Proteomes" id="UP001190926"/>
    </source>
</evidence>
<evidence type="ECO:0000313" key="1">
    <source>
        <dbReference type="EMBL" id="KAH6756640.1"/>
    </source>
</evidence>
<dbReference type="Proteomes" id="UP001190926">
    <property type="component" value="Unassembled WGS sequence"/>
</dbReference>
<comment type="caution">
    <text evidence="1">The sequence shown here is derived from an EMBL/GenBank/DDBJ whole genome shotgun (WGS) entry which is preliminary data.</text>
</comment>
<reference evidence="1 2" key="1">
    <citation type="journal article" date="2021" name="Nat. Commun.">
        <title>Incipient diploidization of the medicinal plant Perilla within 10,000 years.</title>
        <authorList>
            <person name="Zhang Y."/>
            <person name="Shen Q."/>
            <person name="Leng L."/>
            <person name="Zhang D."/>
            <person name="Chen S."/>
            <person name="Shi Y."/>
            <person name="Ning Z."/>
            <person name="Chen S."/>
        </authorList>
    </citation>
    <scope>NUCLEOTIDE SEQUENCE [LARGE SCALE GENOMIC DNA]</scope>
    <source>
        <strain evidence="2">cv. PC099</strain>
    </source>
</reference>